<dbReference type="InterPro" id="IPR010987">
    <property type="entry name" value="Glutathione-S-Trfase_C-like"/>
</dbReference>
<dbReference type="SFLD" id="SFLDS00019">
    <property type="entry name" value="Glutathione_Transferase_(cytos"/>
    <property type="match status" value="1"/>
</dbReference>
<protein>
    <submittedName>
        <fullName evidence="5">Glutathione S-transferase</fullName>
    </submittedName>
</protein>
<proteinExistence type="inferred from homology"/>
<dbReference type="SUPFAM" id="SSF47616">
    <property type="entry name" value="GST C-terminal domain-like"/>
    <property type="match status" value="1"/>
</dbReference>
<comment type="caution">
    <text evidence="5">The sequence shown here is derived from an EMBL/GenBank/DDBJ whole genome shotgun (WGS) entry which is preliminary data.</text>
</comment>
<evidence type="ECO:0000313" key="6">
    <source>
        <dbReference type="Proteomes" id="UP000606044"/>
    </source>
</evidence>
<dbReference type="EMBL" id="BMCT01000001">
    <property type="protein sequence ID" value="GGF57511.1"/>
    <property type="molecule type" value="Genomic_DNA"/>
</dbReference>
<evidence type="ECO:0000259" key="4">
    <source>
        <dbReference type="PROSITE" id="PS50405"/>
    </source>
</evidence>
<dbReference type="Pfam" id="PF00043">
    <property type="entry name" value="GST_C"/>
    <property type="match status" value="1"/>
</dbReference>
<dbReference type="InterPro" id="IPR004046">
    <property type="entry name" value="GST_C"/>
</dbReference>
<dbReference type="InterPro" id="IPR004045">
    <property type="entry name" value="Glutathione_S-Trfase_N"/>
</dbReference>
<evidence type="ECO:0000256" key="2">
    <source>
        <dbReference type="ARBA" id="ARBA00022679"/>
    </source>
</evidence>
<evidence type="ECO:0000259" key="3">
    <source>
        <dbReference type="PROSITE" id="PS50404"/>
    </source>
</evidence>
<comment type="similarity">
    <text evidence="1">Belongs to the GST superfamily.</text>
</comment>
<gene>
    <name evidence="5" type="ORF">GCM10007301_16500</name>
</gene>
<dbReference type="RefSeq" id="WP_188577033.1">
    <property type="nucleotide sequence ID" value="NZ_BMCT01000001.1"/>
</dbReference>
<dbReference type="FunFam" id="3.40.30.10:FF:000039">
    <property type="entry name" value="Glutathione S-transferase domain"/>
    <property type="match status" value="1"/>
</dbReference>
<keyword evidence="6" id="KW-1185">Reference proteome</keyword>
<dbReference type="AlphaFoldDB" id="A0A917BWK5"/>
<dbReference type="SFLD" id="SFLDG01150">
    <property type="entry name" value="Main.1:_Beta-like"/>
    <property type="match status" value="1"/>
</dbReference>
<dbReference type="InterPro" id="IPR036249">
    <property type="entry name" value="Thioredoxin-like_sf"/>
</dbReference>
<evidence type="ECO:0000313" key="5">
    <source>
        <dbReference type="EMBL" id="GGF57511.1"/>
    </source>
</evidence>
<accession>A0A917BWK5</accession>
<sequence>MHPRPSHLPHVRLLGHPRSINVRKVRWTCDEIGLDYVQEDWGGNTRSTADAAFRVLSPKGLVPVLVDGPLVLTESNTIMRYLAAKHGRDDLLPADPIGRARVEEVMDWQATEFNAAWRPAFLSIVRGSPHAGTDEQVRASLNEWSRMLRLLEGRLADGRRHVCGGAFTLADIVIGLSVNRWFQTPMARPDMPLSRAYFARLMERPAARAYMGGDTD</sequence>
<dbReference type="GO" id="GO:0016740">
    <property type="term" value="F:transferase activity"/>
    <property type="evidence" value="ECO:0007669"/>
    <property type="project" value="UniProtKB-KW"/>
</dbReference>
<dbReference type="PANTHER" id="PTHR44051:SF19">
    <property type="entry name" value="DISULFIDE-BOND OXIDOREDUCTASE YFCG"/>
    <property type="match status" value="1"/>
</dbReference>
<dbReference type="Proteomes" id="UP000606044">
    <property type="component" value="Unassembled WGS sequence"/>
</dbReference>
<dbReference type="PROSITE" id="PS50404">
    <property type="entry name" value="GST_NTER"/>
    <property type="match status" value="1"/>
</dbReference>
<dbReference type="Gene3D" id="1.20.1050.10">
    <property type="match status" value="1"/>
</dbReference>
<reference evidence="5" key="1">
    <citation type="journal article" date="2014" name="Int. J. Syst. Evol. Microbiol.">
        <title>Complete genome sequence of Corynebacterium casei LMG S-19264T (=DSM 44701T), isolated from a smear-ripened cheese.</title>
        <authorList>
            <consortium name="US DOE Joint Genome Institute (JGI-PGF)"/>
            <person name="Walter F."/>
            <person name="Albersmeier A."/>
            <person name="Kalinowski J."/>
            <person name="Ruckert C."/>
        </authorList>
    </citation>
    <scope>NUCLEOTIDE SEQUENCE</scope>
    <source>
        <strain evidence="5">CCM 7897</strain>
    </source>
</reference>
<feature type="domain" description="GST N-terminal" evidence="3">
    <location>
        <begin position="9"/>
        <end position="90"/>
    </location>
</feature>
<dbReference type="Gene3D" id="3.40.30.10">
    <property type="entry name" value="Glutaredoxin"/>
    <property type="match status" value="1"/>
</dbReference>
<keyword evidence="2" id="KW-0808">Transferase</keyword>
<organism evidence="5 6">
    <name type="scientific">Azorhizobium oxalatiphilum</name>
    <dbReference type="NCBI Taxonomy" id="980631"/>
    <lineage>
        <taxon>Bacteria</taxon>
        <taxon>Pseudomonadati</taxon>
        <taxon>Pseudomonadota</taxon>
        <taxon>Alphaproteobacteria</taxon>
        <taxon>Hyphomicrobiales</taxon>
        <taxon>Xanthobacteraceae</taxon>
        <taxon>Azorhizobium</taxon>
    </lineage>
</organism>
<dbReference type="PANTHER" id="PTHR44051">
    <property type="entry name" value="GLUTATHIONE S-TRANSFERASE-RELATED"/>
    <property type="match status" value="1"/>
</dbReference>
<dbReference type="InterPro" id="IPR036282">
    <property type="entry name" value="Glutathione-S-Trfase_C_sf"/>
</dbReference>
<dbReference type="SFLD" id="SFLDG00358">
    <property type="entry name" value="Main_(cytGST)"/>
    <property type="match status" value="1"/>
</dbReference>
<dbReference type="PROSITE" id="PS50405">
    <property type="entry name" value="GST_CTER"/>
    <property type="match status" value="1"/>
</dbReference>
<dbReference type="InterPro" id="IPR040079">
    <property type="entry name" value="Glutathione_S-Trfase"/>
</dbReference>
<feature type="domain" description="GST C-terminal" evidence="4">
    <location>
        <begin position="95"/>
        <end position="216"/>
    </location>
</feature>
<dbReference type="SUPFAM" id="SSF52833">
    <property type="entry name" value="Thioredoxin-like"/>
    <property type="match status" value="1"/>
</dbReference>
<dbReference type="Pfam" id="PF13417">
    <property type="entry name" value="GST_N_3"/>
    <property type="match status" value="1"/>
</dbReference>
<name>A0A917BWK5_9HYPH</name>
<evidence type="ECO:0000256" key="1">
    <source>
        <dbReference type="ARBA" id="ARBA00007409"/>
    </source>
</evidence>
<reference evidence="5" key="2">
    <citation type="submission" date="2020-09" db="EMBL/GenBank/DDBJ databases">
        <authorList>
            <person name="Sun Q."/>
            <person name="Sedlacek I."/>
        </authorList>
    </citation>
    <scope>NUCLEOTIDE SEQUENCE</scope>
    <source>
        <strain evidence="5">CCM 7897</strain>
    </source>
</reference>